<protein>
    <submittedName>
        <fullName evidence="2">Uncharacterized protein</fullName>
    </submittedName>
</protein>
<keyword evidence="3" id="KW-1185">Reference proteome</keyword>
<proteinExistence type="predicted"/>
<dbReference type="EMBL" id="CAJNDS010000707">
    <property type="protein sequence ID" value="CAE7229390.1"/>
    <property type="molecule type" value="Genomic_DNA"/>
</dbReference>
<gene>
    <name evidence="2" type="ORF">SNAT2548_LOCUS9221</name>
</gene>
<evidence type="ECO:0000313" key="2">
    <source>
        <dbReference type="EMBL" id="CAE7229390.1"/>
    </source>
</evidence>
<dbReference type="OrthoDB" id="406224at2759"/>
<dbReference type="Proteomes" id="UP000604046">
    <property type="component" value="Unassembled WGS sequence"/>
</dbReference>
<accession>A0A812KKX2</accession>
<dbReference type="PROSITE" id="PS51257">
    <property type="entry name" value="PROKAR_LIPOPROTEIN"/>
    <property type="match status" value="1"/>
</dbReference>
<feature type="signal peptide" evidence="1">
    <location>
        <begin position="1"/>
        <end position="18"/>
    </location>
</feature>
<name>A0A812KKX2_9DINO</name>
<evidence type="ECO:0000256" key="1">
    <source>
        <dbReference type="SAM" id="SignalP"/>
    </source>
</evidence>
<sequence length="156" mass="16723">MKRLLALIPVSLAAACQCDRYRCRPHHLLFKAATFLRGISLFSHFCARITGTGGEDEYIYALEEMPGEAVIEPGPQVIANTAPRATATSVSLALKCMSAFQSVKPYDECEVRAWERNASVAIGLPCCGSLLFIGIGIVVWMSPSILDQAGGFALGG</sequence>
<evidence type="ECO:0000313" key="3">
    <source>
        <dbReference type="Proteomes" id="UP000604046"/>
    </source>
</evidence>
<organism evidence="2 3">
    <name type="scientific">Symbiodinium natans</name>
    <dbReference type="NCBI Taxonomy" id="878477"/>
    <lineage>
        <taxon>Eukaryota</taxon>
        <taxon>Sar</taxon>
        <taxon>Alveolata</taxon>
        <taxon>Dinophyceae</taxon>
        <taxon>Suessiales</taxon>
        <taxon>Symbiodiniaceae</taxon>
        <taxon>Symbiodinium</taxon>
    </lineage>
</organism>
<reference evidence="2" key="1">
    <citation type="submission" date="2021-02" db="EMBL/GenBank/DDBJ databases">
        <authorList>
            <person name="Dougan E. K."/>
            <person name="Rhodes N."/>
            <person name="Thang M."/>
            <person name="Chan C."/>
        </authorList>
    </citation>
    <scope>NUCLEOTIDE SEQUENCE</scope>
</reference>
<dbReference type="AlphaFoldDB" id="A0A812KKX2"/>
<comment type="caution">
    <text evidence="2">The sequence shown here is derived from an EMBL/GenBank/DDBJ whole genome shotgun (WGS) entry which is preliminary data.</text>
</comment>
<feature type="chain" id="PRO_5032594002" evidence="1">
    <location>
        <begin position="19"/>
        <end position="156"/>
    </location>
</feature>
<keyword evidence="1" id="KW-0732">Signal</keyword>